<gene>
    <name evidence="1" type="ORF">OFUS_LOCUS35</name>
</gene>
<name>A0A8S4MTL2_OWEFU</name>
<proteinExistence type="predicted"/>
<dbReference type="AlphaFoldDB" id="A0A8S4MTL2"/>
<organism evidence="1 2">
    <name type="scientific">Owenia fusiformis</name>
    <name type="common">Polychaete worm</name>
    <dbReference type="NCBI Taxonomy" id="6347"/>
    <lineage>
        <taxon>Eukaryota</taxon>
        <taxon>Metazoa</taxon>
        <taxon>Spiralia</taxon>
        <taxon>Lophotrochozoa</taxon>
        <taxon>Annelida</taxon>
        <taxon>Polychaeta</taxon>
        <taxon>Sedentaria</taxon>
        <taxon>Canalipalpata</taxon>
        <taxon>Sabellida</taxon>
        <taxon>Oweniida</taxon>
        <taxon>Oweniidae</taxon>
        <taxon>Owenia</taxon>
    </lineage>
</organism>
<evidence type="ECO:0000313" key="2">
    <source>
        <dbReference type="Proteomes" id="UP000749559"/>
    </source>
</evidence>
<dbReference type="Proteomes" id="UP000749559">
    <property type="component" value="Unassembled WGS sequence"/>
</dbReference>
<comment type="caution">
    <text evidence="1">The sequence shown here is derived from an EMBL/GenBank/DDBJ whole genome shotgun (WGS) entry which is preliminary data.</text>
</comment>
<feature type="non-terminal residue" evidence="1">
    <location>
        <position position="127"/>
    </location>
</feature>
<protein>
    <submittedName>
        <fullName evidence="1">Uncharacterized protein</fullName>
    </submittedName>
</protein>
<reference evidence="1" key="1">
    <citation type="submission" date="2022-03" db="EMBL/GenBank/DDBJ databases">
        <authorList>
            <person name="Martin C."/>
        </authorList>
    </citation>
    <scope>NUCLEOTIDE SEQUENCE</scope>
</reference>
<sequence length="127" mass="14775">VFLCDCVEDGMLGGRLAVKYLYLTIMTISICGKYTDAFYVYDKEKTTNNQLETIQPLLMRLLEFLDALDNMEQQIPSRNSDMNVEFNSLEENDSLIKRGGGQRQRTHKEAKQCYWSAVSCFGRRKRR</sequence>
<keyword evidence="2" id="KW-1185">Reference proteome</keyword>
<evidence type="ECO:0000313" key="1">
    <source>
        <dbReference type="EMBL" id="CAH1772248.1"/>
    </source>
</evidence>
<accession>A0A8S4MTL2</accession>
<dbReference type="EMBL" id="CAIIXF020000001">
    <property type="protein sequence ID" value="CAH1772248.1"/>
    <property type="molecule type" value="Genomic_DNA"/>
</dbReference>